<keyword evidence="1 2" id="KW-0539">Nucleus</keyword>
<sequence>MSDEKKTKHDTRPFLSKEQINILEIEYQRSKCISFERQKQIAEKFQVKLSAITGWFLERHLIDEYQVREKTELGSNSINLNENASSSSSLFTTATPAAGLQSVDFRLTASPAAQATSSGSNDFCYDLHYPHVRGNFPNDTYLPSHHNMTFLSLDGVGPTSVTSQGNISRSGQVAVADPTLTSDQQNTTIQPQSSNQQGVLLKKEVQHRPDYSDFEKRKSVILSHLNSFTSKELITKKKAIEREHMMKRIESNRHELETSHAANIMKHTQGSFDEHHRIHSSYHGQSSHQRQVSDDAAASSSYSEMASFTNSALAEEIPFDCRDQDFTMKQLDFLEDEFVYWESLQPLRLWYISCALKVPEWMVERWFEIRRKSIKQTTKRKFPTSASNTQSTDLEEEPKKPSRKRWAYSDEQNAGLQVAYDESRLLTNERTFALAIYFVIPLRRVENWFHNRTRILRGAYLKQKRLEEIQQNKQSTSSSSLAALPSSHIHRQDPSQQDGNELDYLDGNLTKKIDQSNELAPLDVYDVIHVLGDQQDDANEPI</sequence>
<feature type="region of interest" description="Disordered" evidence="3">
    <location>
        <begin position="470"/>
        <end position="504"/>
    </location>
</feature>
<reference evidence="5 6" key="1">
    <citation type="submission" date="2024-02" db="EMBL/GenBank/DDBJ databases">
        <authorList>
            <person name="Daric V."/>
            <person name="Darras S."/>
        </authorList>
    </citation>
    <scope>NUCLEOTIDE SEQUENCE [LARGE SCALE GENOMIC DNA]</scope>
</reference>
<evidence type="ECO:0000256" key="3">
    <source>
        <dbReference type="SAM" id="MobiDB-lite"/>
    </source>
</evidence>
<accession>A0ABP0FMQ9</accession>
<dbReference type="SUPFAM" id="SSF46689">
    <property type="entry name" value="Homeodomain-like"/>
    <property type="match status" value="3"/>
</dbReference>
<proteinExistence type="predicted"/>
<protein>
    <recommendedName>
        <fullName evidence="4">Homeobox domain-containing protein</fullName>
    </recommendedName>
</protein>
<evidence type="ECO:0000259" key="4">
    <source>
        <dbReference type="PROSITE" id="PS50071"/>
    </source>
</evidence>
<feature type="DNA-binding region" description="Homeobox" evidence="1">
    <location>
        <begin position="401"/>
        <end position="460"/>
    </location>
</feature>
<dbReference type="EMBL" id="CAWYQH010000079">
    <property type="protein sequence ID" value="CAK8680891.1"/>
    <property type="molecule type" value="Genomic_DNA"/>
</dbReference>
<keyword evidence="1 2" id="KW-0238">DNA-binding</keyword>
<comment type="caution">
    <text evidence="5">The sequence shown here is derived from an EMBL/GenBank/DDBJ whole genome shotgun (WGS) entry which is preliminary data.</text>
</comment>
<evidence type="ECO:0000313" key="5">
    <source>
        <dbReference type="EMBL" id="CAK8680891.1"/>
    </source>
</evidence>
<dbReference type="Pfam" id="PF00046">
    <property type="entry name" value="Homeodomain"/>
    <property type="match status" value="1"/>
</dbReference>
<name>A0ABP0FMQ9_CLALP</name>
<dbReference type="Proteomes" id="UP001642483">
    <property type="component" value="Unassembled WGS sequence"/>
</dbReference>
<evidence type="ECO:0000313" key="6">
    <source>
        <dbReference type="Proteomes" id="UP001642483"/>
    </source>
</evidence>
<keyword evidence="6" id="KW-1185">Reference proteome</keyword>
<dbReference type="PROSITE" id="PS50071">
    <property type="entry name" value="HOMEOBOX_2"/>
    <property type="match status" value="2"/>
</dbReference>
<feature type="compositionally biased region" description="Low complexity" evidence="3">
    <location>
        <begin position="475"/>
        <end position="487"/>
    </location>
</feature>
<dbReference type="InterPro" id="IPR001356">
    <property type="entry name" value="HD"/>
</dbReference>
<evidence type="ECO:0000256" key="2">
    <source>
        <dbReference type="RuleBase" id="RU000682"/>
    </source>
</evidence>
<organism evidence="5 6">
    <name type="scientific">Clavelina lepadiformis</name>
    <name type="common">Light-bulb sea squirt</name>
    <name type="synonym">Ascidia lepadiformis</name>
    <dbReference type="NCBI Taxonomy" id="159417"/>
    <lineage>
        <taxon>Eukaryota</taxon>
        <taxon>Metazoa</taxon>
        <taxon>Chordata</taxon>
        <taxon>Tunicata</taxon>
        <taxon>Ascidiacea</taxon>
        <taxon>Aplousobranchia</taxon>
        <taxon>Clavelinidae</taxon>
        <taxon>Clavelina</taxon>
    </lineage>
</organism>
<feature type="domain" description="Homeobox" evidence="4">
    <location>
        <begin position="6"/>
        <end position="66"/>
    </location>
</feature>
<feature type="domain" description="Homeobox" evidence="4">
    <location>
        <begin position="399"/>
        <end position="459"/>
    </location>
</feature>
<gene>
    <name evidence="5" type="ORF">CVLEPA_LOCUS11128</name>
</gene>
<dbReference type="Gene3D" id="1.10.10.60">
    <property type="entry name" value="Homeodomain-like"/>
    <property type="match status" value="2"/>
</dbReference>
<keyword evidence="1 2" id="KW-0371">Homeobox</keyword>
<feature type="DNA-binding region" description="Homeobox" evidence="1">
    <location>
        <begin position="8"/>
        <end position="67"/>
    </location>
</feature>
<dbReference type="InterPro" id="IPR009057">
    <property type="entry name" value="Homeodomain-like_sf"/>
</dbReference>
<feature type="region of interest" description="Disordered" evidence="3">
    <location>
        <begin position="378"/>
        <end position="406"/>
    </location>
</feature>
<evidence type="ECO:0000256" key="1">
    <source>
        <dbReference type="PROSITE-ProRule" id="PRU00108"/>
    </source>
</evidence>
<dbReference type="CDD" id="cd00086">
    <property type="entry name" value="homeodomain"/>
    <property type="match status" value="2"/>
</dbReference>
<dbReference type="SMART" id="SM00389">
    <property type="entry name" value="HOX"/>
    <property type="match status" value="3"/>
</dbReference>
<comment type="subcellular location">
    <subcellularLocation>
        <location evidence="1 2">Nucleus</location>
    </subcellularLocation>
</comment>